<keyword evidence="7 12" id="KW-0472">Membrane</keyword>
<keyword evidence="3 12" id="KW-0812">Transmembrane</keyword>
<dbReference type="GO" id="GO:0016020">
    <property type="term" value="C:membrane"/>
    <property type="evidence" value="ECO:0007669"/>
    <property type="project" value="UniProtKB-SubCell"/>
</dbReference>
<dbReference type="PROSITE" id="PS50041">
    <property type="entry name" value="C_TYPE_LECTIN_2"/>
    <property type="match status" value="8"/>
</dbReference>
<keyword evidence="10" id="KW-0325">Glycoprotein</keyword>
<dbReference type="SMART" id="SM00059">
    <property type="entry name" value="FN2"/>
    <property type="match status" value="1"/>
</dbReference>
<reference evidence="16" key="2">
    <citation type="submission" date="2025-08" db="UniProtKB">
        <authorList>
            <consortium name="Ensembl"/>
        </authorList>
    </citation>
    <scope>IDENTIFICATION</scope>
</reference>
<reference evidence="16 17" key="1">
    <citation type="submission" date="2020-06" db="EMBL/GenBank/DDBJ databases">
        <authorList>
            <consortium name="Wellcome Sanger Institute Data Sharing"/>
        </authorList>
    </citation>
    <scope>NUCLEOTIDE SEQUENCE [LARGE SCALE GENOMIC DNA]</scope>
</reference>
<evidence type="ECO:0000256" key="2">
    <source>
        <dbReference type="ARBA" id="ARBA00022583"/>
    </source>
</evidence>
<dbReference type="InterPro" id="IPR016187">
    <property type="entry name" value="CTDL_fold"/>
</dbReference>
<dbReference type="Pfam" id="PF00059">
    <property type="entry name" value="Lectin_C"/>
    <property type="match status" value="8"/>
</dbReference>
<evidence type="ECO:0000256" key="9">
    <source>
        <dbReference type="ARBA" id="ARBA00023170"/>
    </source>
</evidence>
<dbReference type="SUPFAM" id="SSF57440">
    <property type="entry name" value="Kringle-like"/>
    <property type="match status" value="1"/>
</dbReference>
<dbReference type="GO" id="GO:0006897">
    <property type="term" value="P:endocytosis"/>
    <property type="evidence" value="ECO:0007669"/>
    <property type="project" value="UniProtKB-KW"/>
</dbReference>
<evidence type="ECO:0000256" key="11">
    <source>
        <dbReference type="PROSITE-ProRule" id="PRU00479"/>
    </source>
</evidence>
<feature type="domain" description="Fibronectin type-II" evidence="15">
    <location>
        <begin position="160"/>
        <end position="204"/>
    </location>
</feature>
<keyword evidence="2" id="KW-0254">Endocytosis</keyword>
<feature type="domain" description="C-type lectin" evidence="14">
    <location>
        <begin position="645"/>
        <end position="761"/>
    </location>
</feature>
<evidence type="ECO:0000313" key="16">
    <source>
        <dbReference type="Ensembl" id="ENSDCDP00010003492.1"/>
    </source>
</evidence>
<protein>
    <recommendedName>
        <fullName evidence="18">Macrophage mannose receptor 1</fullName>
    </recommendedName>
</protein>
<comment type="subcellular location">
    <subcellularLocation>
        <location evidence="1">Membrane</location>
        <topology evidence="1">Single-pass membrane protein</topology>
    </subcellularLocation>
</comment>
<feature type="domain" description="C-type lectin" evidence="14">
    <location>
        <begin position="789"/>
        <end position="904"/>
    </location>
</feature>
<keyword evidence="6 12" id="KW-1133">Transmembrane helix</keyword>
<feature type="domain" description="C-type lectin" evidence="14">
    <location>
        <begin position="498"/>
        <end position="613"/>
    </location>
</feature>
<evidence type="ECO:0000256" key="13">
    <source>
        <dbReference type="SAM" id="SignalP"/>
    </source>
</evidence>
<evidence type="ECO:0000256" key="6">
    <source>
        <dbReference type="ARBA" id="ARBA00022989"/>
    </source>
</evidence>
<dbReference type="FunFam" id="3.10.100.10:FF:000014">
    <property type="entry name" value="Macrophage mannose receptor 1"/>
    <property type="match status" value="1"/>
</dbReference>
<dbReference type="InterPro" id="IPR000562">
    <property type="entry name" value="FN_type2_dom"/>
</dbReference>
<evidence type="ECO:0000256" key="4">
    <source>
        <dbReference type="ARBA" id="ARBA00022729"/>
    </source>
</evidence>
<dbReference type="PROSITE" id="PS50231">
    <property type="entry name" value="RICIN_B_LECTIN"/>
    <property type="match status" value="1"/>
</dbReference>
<dbReference type="InterPro" id="IPR016186">
    <property type="entry name" value="C-type_lectin-like/link_sf"/>
</dbReference>
<keyword evidence="4 13" id="KW-0732">Signal</keyword>
<evidence type="ECO:0000259" key="15">
    <source>
        <dbReference type="PROSITE" id="PS51092"/>
    </source>
</evidence>
<evidence type="ECO:0000256" key="5">
    <source>
        <dbReference type="ARBA" id="ARBA00022737"/>
    </source>
</evidence>
<feature type="chain" id="PRO_5044257912" description="Macrophage mannose receptor 1" evidence="13">
    <location>
        <begin position="23"/>
        <end position="1430"/>
    </location>
</feature>
<dbReference type="Ensembl" id="ENSDCDT00010003627.1">
    <property type="protein sequence ID" value="ENSDCDP00010003492.1"/>
    <property type="gene ID" value="ENSDCDG00010001541.1"/>
</dbReference>
<sequence>MRGVTGAAALLFVHVLRCSAQADRNFLIFNKGKNRCIYSSQPIRVLHCDVSSAADQFSWTSAGRIFSALNKKCLGAGSMSDGSGLQFYFCDDAKPLQKWECANDTLIRLKDQNLFLSQGDDMVLKLTSDQSAASHWLIHGTEDGVCSRPYEDLFTIEGNAFGRPCHFPFKFNSKWYAECLNDQNKGLWCSPDVEYQGRWGKCPTTSTDGWKKNPVTGIYYQVNANSALKWHQARKSCQQQGADLVSITEPHEQTFISGTMEQTSTTLWTGLNRLNDERGWQWVNGAPFRYLKWGSGQPVFNTGSSCVAMSGQENYNWKNVACSRKFGYICQKGSTVPTATAEPVQSISCSAPWIPYLGHCYVLNRTKFPWQEAQTECVKAGGNLASVHNVEEQSFILTQLGYAQTDELWIGLNDKKTQLLFDWIDHSSVTYTTWAAEEPSHKHFQQEDCVLIKGTDGKWADEECENKYGFICKKPGSSKPDTGPEVRSEGCKAGWIRYGYNCYYVGSEAKTFDEAKTTCEQSGSYLVDVPHRLENAFLVSLVGMRAEKYFWIGLSNQKEHHLFVWTKSTRVDYTHWNARMPGRKQGCVAMTTGAFAGLWDVLSCSNKEKYICKHRADGVVTTPAPPTTPAYRCADGWHEMPNRPFCFKHYEMNKKEKRTWFEALDFCRALGGDLLSTHSQSDIPSSEMTMYDSAWIGLSNQDPNIGFVWSDGSSSSFENWNDGEPNNANNVENCVELISTYYSHGKWNDLHCEIKKDFICQIHKGKTPSSPSNATLPTYNETSDGWIEFHGHQYYFSYFMELTMDDARQYCRSKHANLVIINSEKERVFLWQRIIDHHDDYFIGMTIDLDEFKQWVDGSPVIFPSWDANEPDFKTNNENCVVMGASMGFWRVRACGRKTSFICERNESPPANATVSPTIAPVGGCASDWSRYRQYCYKIGFGLKDWSEARASCKSDGGNLVSIRSSQEQAFLTTMIKDAPGDLWIGLTSADSGWEYYWTDGKGVSYTNFKRANRWSGGWRHAFYDDRHHHFLFRDEANCVVMKNEKNKRTGNTGKWEYRPCSDAFGFICKRGIDHQITPKSTELPKSYVKLGNDSLKLETRNLSWADARKNCEADGANLASIRDSITQAYIELQVNKLTQPVWIGLNRNQTNGIFKWIDKWPLSLVQWAPGEPAQSHPCVYMDGRGLWHTTPCNNAFPSVCKQSTDVPPPTPTQHPGTCPDETWVPFRHHCYLFEQNGKSWSMASTECNTRSASLLSIQDTQESDFIKEAIQMFEDTETSFWISLYKNHREQWNWLDGSVLDYTNWGPGEPVFSSYGHIFTSNGMWGTSREYSRKPFICKTRKVILPLPVTEKPLVASGGRFYIGMVMAVLITLLAVAGVAAALFYQKGFHLKPQLPFKFENPLYFTSSNPTVSDVKNLVANMEVEPGIM</sequence>
<dbReference type="InterPro" id="IPR000772">
    <property type="entry name" value="Ricin_B_lectin"/>
</dbReference>
<evidence type="ECO:0000256" key="12">
    <source>
        <dbReference type="SAM" id="Phobius"/>
    </source>
</evidence>
<keyword evidence="5" id="KW-0677">Repeat</keyword>
<gene>
    <name evidence="16" type="primary">mrc1b</name>
</gene>
<evidence type="ECO:0000256" key="10">
    <source>
        <dbReference type="ARBA" id="ARBA00023180"/>
    </source>
</evidence>
<feature type="domain" description="C-type lectin" evidence="14">
    <location>
        <begin position="1227"/>
        <end position="1340"/>
    </location>
</feature>
<evidence type="ECO:0000256" key="8">
    <source>
        <dbReference type="ARBA" id="ARBA00023157"/>
    </source>
</evidence>
<dbReference type="GeneTree" id="ENSGT01050000244842"/>
<evidence type="ECO:0000256" key="1">
    <source>
        <dbReference type="ARBA" id="ARBA00004167"/>
    </source>
</evidence>
<evidence type="ECO:0000259" key="14">
    <source>
        <dbReference type="PROSITE" id="PS50041"/>
    </source>
</evidence>
<comment type="caution">
    <text evidence="11">Lacks conserved residue(s) required for the propagation of feature annotation.</text>
</comment>
<reference evidence="16" key="3">
    <citation type="submission" date="2025-09" db="UniProtKB">
        <authorList>
            <consortium name="Ensembl"/>
        </authorList>
    </citation>
    <scope>IDENTIFICATION</scope>
</reference>
<dbReference type="RefSeq" id="XP_028833326.1">
    <property type="nucleotide sequence ID" value="XM_028977493.1"/>
</dbReference>
<dbReference type="GeneID" id="114788685"/>
<dbReference type="CDD" id="cd00037">
    <property type="entry name" value="CLECT"/>
    <property type="match status" value="7"/>
</dbReference>
<dbReference type="SUPFAM" id="SSF50370">
    <property type="entry name" value="Ricin B-like lectins"/>
    <property type="match status" value="1"/>
</dbReference>
<feature type="signal peptide" evidence="13">
    <location>
        <begin position="1"/>
        <end position="22"/>
    </location>
</feature>
<evidence type="ECO:0008006" key="18">
    <source>
        <dbReference type="Google" id="ProtNLM"/>
    </source>
</evidence>
<dbReference type="SMART" id="SM00458">
    <property type="entry name" value="RICIN"/>
    <property type="match status" value="1"/>
</dbReference>
<evidence type="ECO:0000256" key="7">
    <source>
        <dbReference type="ARBA" id="ARBA00023136"/>
    </source>
</evidence>
<dbReference type="Gene3D" id="3.10.100.10">
    <property type="entry name" value="Mannose-Binding Protein A, subunit A"/>
    <property type="match status" value="8"/>
</dbReference>
<organism evidence="16 17">
    <name type="scientific">Denticeps clupeoides</name>
    <name type="common">denticle herring</name>
    <dbReference type="NCBI Taxonomy" id="299321"/>
    <lineage>
        <taxon>Eukaryota</taxon>
        <taxon>Metazoa</taxon>
        <taxon>Chordata</taxon>
        <taxon>Craniata</taxon>
        <taxon>Vertebrata</taxon>
        <taxon>Euteleostomi</taxon>
        <taxon>Actinopterygii</taxon>
        <taxon>Neopterygii</taxon>
        <taxon>Teleostei</taxon>
        <taxon>Clupei</taxon>
        <taxon>Clupeiformes</taxon>
        <taxon>Denticipitoidei</taxon>
        <taxon>Denticipitidae</taxon>
        <taxon>Denticeps</taxon>
    </lineage>
</organism>
<proteinExistence type="predicted"/>
<dbReference type="InterPro" id="IPR036943">
    <property type="entry name" value="FN_type2_sf"/>
</dbReference>
<dbReference type="InterPro" id="IPR001304">
    <property type="entry name" value="C-type_lectin-like"/>
</dbReference>
<dbReference type="Gene3D" id="2.80.10.50">
    <property type="match status" value="1"/>
</dbReference>
<feature type="domain" description="C-type lectin" evidence="14">
    <location>
        <begin position="1091"/>
        <end position="1202"/>
    </location>
</feature>
<dbReference type="PROSITE" id="PS51092">
    <property type="entry name" value="FN2_2"/>
    <property type="match status" value="1"/>
</dbReference>
<feature type="domain" description="C-type lectin" evidence="14">
    <location>
        <begin position="356"/>
        <end position="473"/>
    </location>
</feature>
<feature type="domain" description="C-type lectin" evidence="14">
    <location>
        <begin position="215"/>
        <end position="331"/>
    </location>
</feature>
<dbReference type="Pfam" id="PF00040">
    <property type="entry name" value="fn2"/>
    <property type="match status" value="1"/>
</dbReference>
<dbReference type="Proteomes" id="UP000694580">
    <property type="component" value="Chromosome 4"/>
</dbReference>
<keyword evidence="17" id="KW-1185">Reference proteome</keyword>
<dbReference type="InterPro" id="IPR035992">
    <property type="entry name" value="Ricin_B-like_lectins"/>
</dbReference>
<feature type="transmembrane region" description="Helical" evidence="12">
    <location>
        <begin position="1362"/>
        <end position="1386"/>
    </location>
</feature>
<keyword evidence="9" id="KW-0675">Receptor</keyword>
<dbReference type="PANTHER" id="PTHR22803">
    <property type="entry name" value="MANNOSE, PHOSPHOLIPASE, LECTIN RECEPTOR RELATED"/>
    <property type="match status" value="1"/>
</dbReference>
<dbReference type="InterPro" id="IPR018378">
    <property type="entry name" value="C-type_lectin_CS"/>
</dbReference>
<keyword evidence="8" id="KW-1015">Disulfide bond</keyword>
<evidence type="ECO:0000313" key="17">
    <source>
        <dbReference type="Proteomes" id="UP000694580"/>
    </source>
</evidence>
<dbReference type="SUPFAM" id="SSF56436">
    <property type="entry name" value="C-type lectin-like"/>
    <property type="match status" value="8"/>
</dbReference>
<dbReference type="Pfam" id="PF24562">
    <property type="entry name" value="CysR_MRC2_N"/>
    <property type="match status" value="1"/>
</dbReference>
<dbReference type="Gene3D" id="2.10.10.10">
    <property type="entry name" value="Fibronectin, type II, collagen-binding"/>
    <property type="match status" value="1"/>
</dbReference>
<name>A0AAY4A387_9TELE</name>
<dbReference type="InterPro" id="IPR050111">
    <property type="entry name" value="C-type_lectin/snaclec_domain"/>
</dbReference>
<dbReference type="SMART" id="SM00034">
    <property type="entry name" value="CLECT"/>
    <property type="match status" value="8"/>
</dbReference>
<dbReference type="PROSITE" id="PS00615">
    <property type="entry name" value="C_TYPE_LECTIN_1"/>
    <property type="match status" value="2"/>
</dbReference>
<dbReference type="InterPro" id="IPR013806">
    <property type="entry name" value="Kringle-like"/>
</dbReference>
<evidence type="ECO:0000256" key="3">
    <source>
        <dbReference type="ARBA" id="ARBA00022692"/>
    </source>
</evidence>
<feature type="domain" description="C-type lectin" evidence="14">
    <location>
        <begin position="932"/>
        <end position="1070"/>
    </location>
</feature>
<accession>A0AAY4A387</accession>